<dbReference type="PROSITE" id="PS00244">
    <property type="entry name" value="REACTION_CENTER"/>
    <property type="match status" value="1"/>
</dbReference>
<keyword evidence="10 12" id="KW-0472">Membrane</keyword>
<reference evidence="13 14" key="1">
    <citation type="submission" date="2015-09" db="EMBL/GenBank/DDBJ databases">
        <title>Draft genome sequence of Kouleothrix aurantiaca JCM 19913.</title>
        <authorList>
            <person name="Hemp J."/>
        </authorList>
    </citation>
    <scope>NUCLEOTIDE SEQUENCE [LARGE SCALE GENOMIC DNA]</scope>
    <source>
        <strain evidence="13 14">COM-B</strain>
    </source>
</reference>
<keyword evidence="8 12" id="KW-1133">Transmembrane helix</keyword>
<keyword evidence="14" id="KW-1185">Reference proteome</keyword>
<evidence type="ECO:0000256" key="5">
    <source>
        <dbReference type="ARBA" id="ARBA00022692"/>
    </source>
</evidence>
<evidence type="ECO:0008006" key="15">
    <source>
        <dbReference type="Google" id="ProtNLM"/>
    </source>
</evidence>
<dbReference type="SUPFAM" id="SSF81483">
    <property type="entry name" value="Bacterial photosystem II reaction centre, L and M subunits"/>
    <property type="match status" value="1"/>
</dbReference>
<dbReference type="Pfam" id="PF00124">
    <property type="entry name" value="Photo_RC"/>
    <property type="match status" value="1"/>
</dbReference>
<feature type="transmembrane region" description="Helical" evidence="12">
    <location>
        <begin position="187"/>
        <end position="213"/>
    </location>
</feature>
<evidence type="ECO:0000256" key="4">
    <source>
        <dbReference type="ARBA" id="ARBA00022531"/>
    </source>
</evidence>
<evidence type="ECO:0000313" key="13">
    <source>
        <dbReference type="EMBL" id="KPV54086.1"/>
    </source>
</evidence>
<keyword evidence="9" id="KW-0157">Chromophore</keyword>
<evidence type="ECO:0000256" key="1">
    <source>
        <dbReference type="ARBA" id="ARBA00004141"/>
    </source>
</evidence>
<dbReference type="PRINTS" id="PR00256">
    <property type="entry name" value="REACTNCENTRE"/>
</dbReference>
<keyword evidence="5 12" id="KW-0812">Transmembrane</keyword>
<evidence type="ECO:0000256" key="10">
    <source>
        <dbReference type="ARBA" id="ARBA00023136"/>
    </source>
</evidence>
<dbReference type="Proteomes" id="UP000050509">
    <property type="component" value="Unassembled WGS sequence"/>
</dbReference>
<evidence type="ECO:0000256" key="9">
    <source>
        <dbReference type="ARBA" id="ARBA00022991"/>
    </source>
</evidence>
<dbReference type="GO" id="GO:0016020">
    <property type="term" value="C:membrane"/>
    <property type="evidence" value="ECO:0007669"/>
    <property type="project" value="UniProtKB-SubCell"/>
</dbReference>
<evidence type="ECO:0000256" key="8">
    <source>
        <dbReference type="ARBA" id="ARBA00022989"/>
    </source>
</evidence>
<comment type="caution">
    <text evidence="13">The sequence shown here is derived from an EMBL/GenBank/DDBJ whole genome shotgun (WGS) entry which is preliminary data.</text>
</comment>
<gene>
    <name evidence="13" type="ORF">SE17_05845</name>
</gene>
<evidence type="ECO:0000256" key="12">
    <source>
        <dbReference type="SAM" id="Phobius"/>
    </source>
</evidence>
<organism evidence="13 14">
    <name type="scientific">Kouleothrix aurantiaca</name>
    <dbReference type="NCBI Taxonomy" id="186479"/>
    <lineage>
        <taxon>Bacteria</taxon>
        <taxon>Bacillati</taxon>
        <taxon>Chloroflexota</taxon>
        <taxon>Chloroflexia</taxon>
        <taxon>Chloroflexales</taxon>
        <taxon>Roseiflexineae</taxon>
        <taxon>Roseiflexaceae</taxon>
        <taxon>Kouleothrix</taxon>
    </lineage>
</organism>
<evidence type="ECO:0000256" key="11">
    <source>
        <dbReference type="RuleBase" id="RU004331"/>
    </source>
</evidence>
<feature type="transmembrane region" description="Helical" evidence="12">
    <location>
        <begin position="35"/>
        <end position="60"/>
    </location>
</feature>
<protein>
    <recommendedName>
        <fullName evidence="15">Photosynthetic reaction center M subunit</fullName>
    </recommendedName>
</protein>
<evidence type="ECO:0000256" key="6">
    <source>
        <dbReference type="ARBA" id="ARBA00022723"/>
    </source>
</evidence>
<accession>A0A0P9DKP2</accession>
<feature type="transmembrane region" description="Helical" evidence="12">
    <location>
        <begin position="132"/>
        <end position="149"/>
    </location>
</feature>
<dbReference type="InterPro" id="IPR036854">
    <property type="entry name" value="Photo_II_D1/D2_sf"/>
</dbReference>
<feature type="transmembrane region" description="Helical" evidence="12">
    <location>
        <begin position="101"/>
        <end position="120"/>
    </location>
</feature>
<evidence type="ECO:0000256" key="7">
    <source>
        <dbReference type="ARBA" id="ARBA00022842"/>
    </source>
</evidence>
<keyword evidence="6" id="KW-0479">Metal-binding</keyword>
<dbReference type="InterPro" id="IPR055265">
    <property type="entry name" value="Photo_RC_L/M_CS"/>
</dbReference>
<dbReference type="GO" id="GO:0016168">
    <property type="term" value="F:chlorophyll binding"/>
    <property type="evidence" value="ECO:0007669"/>
    <property type="project" value="UniProtKB-KW"/>
</dbReference>
<dbReference type="GO" id="GO:0046872">
    <property type="term" value="F:metal ion binding"/>
    <property type="evidence" value="ECO:0007669"/>
    <property type="project" value="UniProtKB-KW"/>
</dbReference>
<dbReference type="AlphaFoldDB" id="A0A0P9DKP2"/>
<evidence type="ECO:0000313" key="14">
    <source>
        <dbReference type="Proteomes" id="UP000050509"/>
    </source>
</evidence>
<comment type="subcellular location">
    <subcellularLocation>
        <location evidence="1">Membrane</location>
        <topology evidence="1">Multi-pass membrane protein</topology>
    </subcellularLocation>
</comment>
<dbReference type="EMBL" id="LJCR01000116">
    <property type="protein sequence ID" value="KPV54086.1"/>
    <property type="molecule type" value="Genomic_DNA"/>
</dbReference>
<dbReference type="Gene3D" id="1.20.85.10">
    <property type="entry name" value="Photosystem II protein D1-like"/>
    <property type="match status" value="2"/>
</dbReference>
<sequence length="305" mass="34071">MEQPGTGTETSFGISRQSHVGIMDHLFGNGQVGPFYLGIWGLTALLCFSATVFIILISYITSAQVHYNFILFLREFPNLSVDPPAATFGLRWPGWFNGGNWLAATFFLHLSVLAWWARVYSRANATGLDRNLARAFSAALVLYFTIYLARPMLLGAWSEAPGHGLKAMLDWTNNVSVRYGNFYYNPFHMISIFGLLGSTMLLGMHGATIVATARYGAELELKEIEIEGPGTHRAQLFWRWTMGFNANAASIHVWAFWFAILCVVAGAIGLLLSGTVIKDWYSWAQSVHIVAPPDPNYDWSQFIQR</sequence>
<comment type="similarity">
    <text evidence="2 11">Belongs to the reaction center PufL/M/PsbA/D family.</text>
</comment>
<name>A0A0P9DKP2_9CHLR</name>
<dbReference type="PATRIC" id="fig|186479.3.peg.706"/>
<keyword evidence="7" id="KW-0460">Magnesium</keyword>
<dbReference type="InterPro" id="IPR000484">
    <property type="entry name" value="Photo_RC_L/M"/>
</dbReference>
<feature type="transmembrane region" description="Helical" evidence="12">
    <location>
        <begin position="254"/>
        <end position="277"/>
    </location>
</feature>
<dbReference type="GO" id="GO:0009772">
    <property type="term" value="P:photosynthetic electron transport in photosystem II"/>
    <property type="evidence" value="ECO:0007669"/>
    <property type="project" value="InterPro"/>
</dbReference>
<proteinExistence type="inferred from homology"/>
<keyword evidence="4" id="KW-0602">Photosynthesis</keyword>
<keyword evidence="3" id="KW-0148">Chlorophyll</keyword>
<evidence type="ECO:0000256" key="3">
    <source>
        <dbReference type="ARBA" id="ARBA00022494"/>
    </source>
</evidence>
<evidence type="ECO:0000256" key="2">
    <source>
        <dbReference type="ARBA" id="ARBA00008204"/>
    </source>
</evidence>